<dbReference type="Proteomes" id="UP001165960">
    <property type="component" value="Unassembled WGS sequence"/>
</dbReference>
<dbReference type="EMBL" id="QTSX02003693">
    <property type="protein sequence ID" value="KAJ9068753.1"/>
    <property type="molecule type" value="Genomic_DNA"/>
</dbReference>
<protein>
    <submittedName>
        <fullName evidence="1">Uncharacterized protein</fullName>
    </submittedName>
</protein>
<comment type="caution">
    <text evidence="1">The sequence shown here is derived from an EMBL/GenBank/DDBJ whole genome shotgun (WGS) entry which is preliminary data.</text>
</comment>
<accession>A0ACC2T265</accession>
<sequence length="233" mass="25977">MDGDQYMEMLTTINVVLSVISIGAALAVAVMIVGGMVIDKKSMDRVSIRIMLAIAILDILLCSSNIVAFSQGYEGVVCILYESASQWIVLAYMFLNTSIAVNLQLVFVNDCAFNPKWERAYWIASFGLATILASAPLGKQTRFDLISTAGYFLDVEDTSSCIGYDPDTMFIWHSALLLAWVIVACVCCSAVVTQVIYKLLKHEYSLRKEDTYDENSWQDTRYSNVVRPLICRV</sequence>
<evidence type="ECO:0000313" key="2">
    <source>
        <dbReference type="Proteomes" id="UP001165960"/>
    </source>
</evidence>
<organism evidence="1 2">
    <name type="scientific">Entomophthora muscae</name>
    <dbReference type="NCBI Taxonomy" id="34485"/>
    <lineage>
        <taxon>Eukaryota</taxon>
        <taxon>Fungi</taxon>
        <taxon>Fungi incertae sedis</taxon>
        <taxon>Zoopagomycota</taxon>
        <taxon>Entomophthoromycotina</taxon>
        <taxon>Entomophthoromycetes</taxon>
        <taxon>Entomophthorales</taxon>
        <taxon>Entomophthoraceae</taxon>
        <taxon>Entomophthora</taxon>
    </lineage>
</organism>
<proteinExistence type="predicted"/>
<evidence type="ECO:0000313" key="1">
    <source>
        <dbReference type="EMBL" id="KAJ9068753.1"/>
    </source>
</evidence>
<name>A0ACC2T265_9FUNG</name>
<keyword evidence="2" id="KW-1185">Reference proteome</keyword>
<reference evidence="1" key="1">
    <citation type="submission" date="2022-04" db="EMBL/GenBank/DDBJ databases">
        <title>Genome of the entomopathogenic fungus Entomophthora muscae.</title>
        <authorList>
            <person name="Elya C."/>
            <person name="Lovett B.R."/>
            <person name="Lee E."/>
            <person name="Macias A.M."/>
            <person name="Hajek A.E."/>
            <person name="De Bivort B.L."/>
            <person name="Kasson M.T."/>
            <person name="De Fine Licht H.H."/>
            <person name="Stajich J.E."/>
        </authorList>
    </citation>
    <scope>NUCLEOTIDE SEQUENCE</scope>
    <source>
        <strain evidence="1">Berkeley</strain>
    </source>
</reference>
<gene>
    <name evidence="1" type="ORF">DSO57_1025417</name>
</gene>